<sequence length="201" mass="22901">MAAQYSTTVAVENLLKNREWFSAFELSDNFDELSETEQFHAFAIAHAVTELIYFIQLKTVNEWEPNDLEEVLTYNIPVQIAAQDDFFAAVAPVMKSYLTYLGQSSRIENPQGMIDRLEEVAPTMMTYSHNDNLWSANKILGMQMIYGDIPLKAASDLAEFEQTINCGVPIIKATTPRPAHHFTGNVVELNDELREKYQKKE</sequence>
<comment type="caution">
    <text evidence="1">The sequence shown here is derived from an EMBL/GenBank/DDBJ whole genome shotgun (WGS) entry which is preliminary data.</text>
</comment>
<name>A0A4R5NSD6_9LACO</name>
<organism evidence="1 2">
    <name type="scientific">Secundilactobacillus malefermentans</name>
    <dbReference type="NCBI Taxonomy" id="176292"/>
    <lineage>
        <taxon>Bacteria</taxon>
        <taxon>Bacillati</taxon>
        <taxon>Bacillota</taxon>
        <taxon>Bacilli</taxon>
        <taxon>Lactobacillales</taxon>
        <taxon>Lactobacillaceae</taxon>
        <taxon>Secundilactobacillus</taxon>
    </lineage>
</organism>
<protein>
    <submittedName>
        <fullName evidence="1">Uncharacterized protein</fullName>
    </submittedName>
</protein>
<dbReference type="Proteomes" id="UP000294854">
    <property type="component" value="Unassembled WGS sequence"/>
</dbReference>
<proteinExistence type="predicted"/>
<keyword evidence="2" id="KW-1185">Reference proteome</keyword>
<gene>
    <name evidence="1" type="ORF">C5L31_002154</name>
</gene>
<evidence type="ECO:0000313" key="2">
    <source>
        <dbReference type="Proteomes" id="UP000294854"/>
    </source>
</evidence>
<accession>A0A4R5NSD6</accession>
<evidence type="ECO:0000313" key="1">
    <source>
        <dbReference type="EMBL" id="TDG79935.1"/>
    </source>
</evidence>
<dbReference type="STRING" id="1122149.FD44_GL001814"/>
<dbReference type="RefSeq" id="WP_010620330.1">
    <property type="nucleotide sequence ID" value="NZ_PUFO01000016.1"/>
</dbReference>
<dbReference type="EMBL" id="PUFO01000016">
    <property type="protein sequence ID" value="TDG79935.1"/>
    <property type="molecule type" value="Genomic_DNA"/>
</dbReference>
<reference evidence="1 2" key="1">
    <citation type="journal article" date="2019" name="Appl. Microbiol. Biotechnol.">
        <title>Uncovering carbohydrate metabolism through a genotype-phenotype association study of 56 lactic acid bacteria genomes.</title>
        <authorList>
            <person name="Buron-Moles G."/>
            <person name="Chailyan A."/>
            <person name="Dolejs I."/>
            <person name="Forster J."/>
            <person name="Miks M.H."/>
        </authorList>
    </citation>
    <scope>NUCLEOTIDE SEQUENCE [LARGE SCALE GENOMIC DNA]</scope>
    <source>
        <strain evidence="1 2">ATCC 49373</strain>
    </source>
</reference>
<dbReference type="AlphaFoldDB" id="A0A4R5NSD6"/>